<dbReference type="InterPro" id="IPR003593">
    <property type="entry name" value="AAA+_ATPase"/>
</dbReference>
<dbReference type="FunFam" id="3.40.50.300:FF:000134">
    <property type="entry name" value="Iron-enterobactin ABC transporter ATP-binding protein"/>
    <property type="match status" value="1"/>
</dbReference>
<dbReference type="PANTHER" id="PTHR42734">
    <property type="entry name" value="METAL TRANSPORT SYSTEM ATP-BINDING PROTEIN TM_0124-RELATED"/>
    <property type="match status" value="1"/>
</dbReference>
<reference evidence="6" key="1">
    <citation type="submission" date="2022-06" db="EMBL/GenBank/DDBJ databases">
        <title>Aquibacillus sp. a new bacterium isolated from soil saline samples.</title>
        <authorList>
            <person name="Galisteo C."/>
            <person name="De La Haba R."/>
            <person name="Sanchez-Porro C."/>
            <person name="Ventosa A."/>
        </authorList>
    </citation>
    <scope>NUCLEOTIDE SEQUENCE</scope>
    <source>
        <strain evidence="6">3ASR75-54</strain>
    </source>
</reference>
<evidence type="ECO:0000313" key="6">
    <source>
        <dbReference type="EMBL" id="MDC3415908.1"/>
    </source>
</evidence>
<dbReference type="AlphaFoldDB" id="A0A9X3WC79"/>
<evidence type="ECO:0000256" key="3">
    <source>
        <dbReference type="ARBA" id="ARBA00022840"/>
    </source>
</evidence>
<dbReference type="InterPro" id="IPR027417">
    <property type="entry name" value="P-loop_NTPase"/>
</dbReference>
<dbReference type="GO" id="GO:0005524">
    <property type="term" value="F:ATP binding"/>
    <property type="evidence" value="ECO:0007669"/>
    <property type="project" value="UniProtKB-KW"/>
</dbReference>
<evidence type="ECO:0000256" key="1">
    <source>
        <dbReference type="ARBA" id="ARBA00022448"/>
    </source>
</evidence>
<sequence length="260" mass="28350">MGYQLSLEDISVHLGNEQVLQDVSFTLNAGEFLGVIGPNGAGKSTLLKVILGIIKPNKGRITPQNKNSVIGYVPQSRPMDMGNTIAVKDFVSMGLPHSIRPWLTKKEKHMVNEIIALTQIGEFSHKSISELSGGQKQRVYLAQALARQPKIMLLDEPTSNLDPAAQEQVTSIVRDTSNKLGIGVIFISHDLNLVSQYADRILYLTKGNYAIGTVGEMMKSSVLSQLYGTKVEANADGNSFHISQSNQSEPISSYSYNGTE</sequence>
<evidence type="ECO:0000256" key="4">
    <source>
        <dbReference type="SAM" id="MobiDB-lite"/>
    </source>
</evidence>
<keyword evidence="3 6" id="KW-0067">ATP-binding</keyword>
<protein>
    <submittedName>
        <fullName evidence="6">ABC transporter ATP-binding protein</fullName>
    </submittedName>
</protein>
<evidence type="ECO:0000256" key="2">
    <source>
        <dbReference type="ARBA" id="ARBA00022741"/>
    </source>
</evidence>
<evidence type="ECO:0000259" key="5">
    <source>
        <dbReference type="PROSITE" id="PS50893"/>
    </source>
</evidence>
<dbReference type="CDD" id="cd03235">
    <property type="entry name" value="ABC_Metallic_Cations"/>
    <property type="match status" value="1"/>
</dbReference>
<dbReference type="Gene3D" id="3.40.50.300">
    <property type="entry name" value="P-loop containing nucleotide triphosphate hydrolases"/>
    <property type="match status" value="1"/>
</dbReference>
<feature type="region of interest" description="Disordered" evidence="4">
    <location>
        <begin position="240"/>
        <end position="260"/>
    </location>
</feature>
<dbReference type="InterPro" id="IPR050153">
    <property type="entry name" value="Metal_Ion_Import_ABC"/>
</dbReference>
<dbReference type="PROSITE" id="PS50893">
    <property type="entry name" value="ABC_TRANSPORTER_2"/>
    <property type="match status" value="1"/>
</dbReference>
<keyword evidence="1" id="KW-0813">Transport</keyword>
<dbReference type="InterPro" id="IPR003439">
    <property type="entry name" value="ABC_transporter-like_ATP-bd"/>
</dbReference>
<dbReference type="Proteomes" id="UP001145069">
    <property type="component" value="Unassembled WGS sequence"/>
</dbReference>
<dbReference type="SUPFAM" id="SSF52540">
    <property type="entry name" value="P-loop containing nucleoside triphosphate hydrolases"/>
    <property type="match status" value="1"/>
</dbReference>
<proteinExistence type="predicted"/>
<dbReference type="EMBL" id="JAMQKC010000002">
    <property type="protein sequence ID" value="MDC3415908.1"/>
    <property type="molecule type" value="Genomic_DNA"/>
</dbReference>
<keyword evidence="7" id="KW-1185">Reference proteome</keyword>
<comment type="caution">
    <text evidence="6">The sequence shown here is derived from an EMBL/GenBank/DDBJ whole genome shotgun (WGS) entry which is preliminary data.</text>
</comment>
<dbReference type="Pfam" id="PF00005">
    <property type="entry name" value="ABC_tran"/>
    <property type="match status" value="1"/>
</dbReference>
<dbReference type="SMART" id="SM00382">
    <property type="entry name" value="AAA"/>
    <property type="match status" value="1"/>
</dbReference>
<name>A0A9X3WC79_9BACI</name>
<gene>
    <name evidence="6" type="ORF">NC799_03165</name>
</gene>
<feature type="domain" description="ABC transporter" evidence="5">
    <location>
        <begin position="5"/>
        <end position="231"/>
    </location>
</feature>
<dbReference type="RefSeq" id="WP_272444883.1">
    <property type="nucleotide sequence ID" value="NZ_JAMQKC010000002.1"/>
</dbReference>
<organism evidence="6 7">
    <name type="scientific">Aquibacillus salsiterrae</name>
    <dbReference type="NCBI Taxonomy" id="2950439"/>
    <lineage>
        <taxon>Bacteria</taxon>
        <taxon>Bacillati</taxon>
        <taxon>Bacillota</taxon>
        <taxon>Bacilli</taxon>
        <taxon>Bacillales</taxon>
        <taxon>Bacillaceae</taxon>
        <taxon>Aquibacillus</taxon>
    </lineage>
</organism>
<dbReference type="GO" id="GO:0016887">
    <property type="term" value="F:ATP hydrolysis activity"/>
    <property type="evidence" value="ECO:0007669"/>
    <property type="project" value="InterPro"/>
</dbReference>
<evidence type="ECO:0000313" key="7">
    <source>
        <dbReference type="Proteomes" id="UP001145069"/>
    </source>
</evidence>
<accession>A0A9X3WC79</accession>
<keyword evidence="2" id="KW-0547">Nucleotide-binding</keyword>